<sequence>MRRALVVLVLGIVGFAAAGCAAGAEPAPAPVAAAPLPAVSPAPAADPGHAPLRVRIPGIGVDSAVVGIGVDGTGALVPPDSTAVTGWFTAGPAPGDAGPALLAAHVDSKAGPGVFFRLRDLRSGDLVEVVRRDGSTVAFTVDGQSRAAKTAFPTDLVYAPTPGPELRLVTCGGAFDRKAGSYLDNVIVDAVPAGESGWTLG</sequence>
<dbReference type="Proteomes" id="UP001500449">
    <property type="component" value="Unassembled WGS sequence"/>
</dbReference>
<keyword evidence="2" id="KW-0732">Signal</keyword>
<evidence type="ECO:0000256" key="1">
    <source>
        <dbReference type="ARBA" id="ARBA00022801"/>
    </source>
</evidence>
<dbReference type="Gene3D" id="2.40.260.10">
    <property type="entry name" value="Sortase"/>
    <property type="match status" value="1"/>
</dbReference>
<evidence type="ECO:0000256" key="2">
    <source>
        <dbReference type="SAM" id="SignalP"/>
    </source>
</evidence>
<feature type="signal peptide" evidence="2">
    <location>
        <begin position="1"/>
        <end position="18"/>
    </location>
</feature>
<comment type="caution">
    <text evidence="3">The sequence shown here is derived from an EMBL/GenBank/DDBJ whole genome shotgun (WGS) entry which is preliminary data.</text>
</comment>
<dbReference type="NCBIfam" id="NF033748">
    <property type="entry name" value="class_F_sortase"/>
    <property type="match status" value="1"/>
</dbReference>
<name>A0ABN2MKC7_9PSEU</name>
<evidence type="ECO:0000313" key="4">
    <source>
        <dbReference type="Proteomes" id="UP001500449"/>
    </source>
</evidence>
<accession>A0ABN2MKC7</accession>
<dbReference type="Pfam" id="PF04203">
    <property type="entry name" value="Sortase"/>
    <property type="match status" value="1"/>
</dbReference>
<protein>
    <recommendedName>
        <fullName evidence="5">Class F sortase</fullName>
    </recommendedName>
</protein>
<dbReference type="SUPFAM" id="SSF63817">
    <property type="entry name" value="Sortase"/>
    <property type="match status" value="1"/>
</dbReference>
<gene>
    <name evidence="3" type="ORF">GCM10009836_03430</name>
</gene>
<keyword evidence="1" id="KW-0378">Hydrolase</keyword>
<dbReference type="InterPro" id="IPR042001">
    <property type="entry name" value="Sortase_F"/>
</dbReference>
<dbReference type="RefSeq" id="WP_344411709.1">
    <property type="nucleotide sequence ID" value="NZ_BAAAQK010000001.1"/>
</dbReference>
<dbReference type="PROSITE" id="PS51257">
    <property type="entry name" value="PROKAR_LIPOPROTEIN"/>
    <property type="match status" value="1"/>
</dbReference>
<proteinExistence type="predicted"/>
<feature type="chain" id="PRO_5045232611" description="Class F sortase" evidence="2">
    <location>
        <begin position="19"/>
        <end position="201"/>
    </location>
</feature>
<dbReference type="InterPro" id="IPR005754">
    <property type="entry name" value="Sortase"/>
</dbReference>
<dbReference type="EMBL" id="BAAAQK010000001">
    <property type="protein sequence ID" value="GAA1828961.1"/>
    <property type="molecule type" value="Genomic_DNA"/>
</dbReference>
<keyword evidence="4" id="KW-1185">Reference proteome</keyword>
<evidence type="ECO:0008006" key="5">
    <source>
        <dbReference type="Google" id="ProtNLM"/>
    </source>
</evidence>
<dbReference type="InterPro" id="IPR023365">
    <property type="entry name" value="Sortase_dom-sf"/>
</dbReference>
<reference evidence="3 4" key="1">
    <citation type="journal article" date="2019" name="Int. J. Syst. Evol. Microbiol.">
        <title>The Global Catalogue of Microorganisms (GCM) 10K type strain sequencing project: providing services to taxonomists for standard genome sequencing and annotation.</title>
        <authorList>
            <consortium name="The Broad Institute Genomics Platform"/>
            <consortium name="The Broad Institute Genome Sequencing Center for Infectious Disease"/>
            <person name="Wu L."/>
            <person name="Ma J."/>
        </authorList>
    </citation>
    <scope>NUCLEOTIDE SEQUENCE [LARGE SCALE GENOMIC DNA]</scope>
    <source>
        <strain evidence="3 4">JCM 16009</strain>
    </source>
</reference>
<dbReference type="CDD" id="cd05829">
    <property type="entry name" value="Sortase_F"/>
    <property type="match status" value="1"/>
</dbReference>
<organism evidence="3 4">
    <name type="scientific">Pseudonocardia ailaonensis</name>
    <dbReference type="NCBI Taxonomy" id="367279"/>
    <lineage>
        <taxon>Bacteria</taxon>
        <taxon>Bacillati</taxon>
        <taxon>Actinomycetota</taxon>
        <taxon>Actinomycetes</taxon>
        <taxon>Pseudonocardiales</taxon>
        <taxon>Pseudonocardiaceae</taxon>
        <taxon>Pseudonocardia</taxon>
    </lineage>
</organism>
<evidence type="ECO:0000313" key="3">
    <source>
        <dbReference type="EMBL" id="GAA1828961.1"/>
    </source>
</evidence>